<evidence type="ECO:0000256" key="2">
    <source>
        <dbReference type="ARBA" id="ARBA00023082"/>
    </source>
</evidence>
<dbReference type="GO" id="GO:0003677">
    <property type="term" value="F:DNA binding"/>
    <property type="evidence" value="ECO:0007669"/>
    <property type="project" value="UniProtKB-KW"/>
</dbReference>
<feature type="domain" description="RNA polymerase sigma-70 region 4" evidence="9">
    <location>
        <begin position="273"/>
        <end position="323"/>
    </location>
</feature>
<dbReference type="PANTHER" id="PTHR30603">
    <property type="entry name" value="RNA POLYMERASE SIGMA FACTOR RPO"/>
    <property type="match status" value="1"/>
</dbReference>
<evidence type="ECO:0000259" key="7">
    <source>
        <dbReference type="Pfam" id="PF04539"/>
    </source>
</evidence>
<dbReference type="OrthoDB" id="9809557at2"/>
<dbReference type="Pfam" id="PF04539">
    <property type="entry name" value="Sigma70_r3"/>
    <property type="match status" value="1"/>
</dbReference>
<dbReference type="GO" id="GO:0006352">
    <property type="term" value="P:DNA-templated transcription initiation"/>
    <property type="evidence" value="ECO:0007669"/>
    <property type="project" value="InterPro"/>
</dbReference>
<keyword evidence="2" id="KW-0731">Sigma factor</keyword>
<keyword evidence="1" id="KW-0805">Transcription regulation</keyword>
<dbReference type="EMBL" id="PYXZ01000009">
    <property type="protein sequence ID" value="PUA79699.1"/>
    <property type="molecule type" value="Genomic_DNA"/>
</dbReference>
<keyword evidence="3" id="KW-0238">DNA-binding</keyword>
<dbReference type="InterPro" id="IPR013325">
    <property type="entry name" value="RNA_pol_sigma_r2"/>
</dbReference>
<protein>
    <submittedName>
        <fullName evidence="10">RNA polymerase subunit sigma</fullName>
    </submittedName>
</protein>
<dbReference type="PRINTS" id="PR00046">
    <property type="entry name" value="SIGMA70FCT"/>
</dbReference>
<comment type="caution">
    <text evidence="10">The sequence shown here is derived from an EMBL/GenBank/DDBJ whole genome shotgun (WGS) entry which is preliminary data.</text>
</comment>
<keyword evidence="4" id="KW-0804">Transcription</keyword>
<name>A0A2R7YUY3_9ACTN</name>
<reference evidence="10 11" key="1">
    <citation type="submission" date="2018-03" db="EMBL/GenBank/DDBJ databases">
        <authorList>
            <person name="Keele B.F."/>
        </authorList>
    </citation>
    <scope>NUCLEOTIDE SEQUENCE [LARGE SCALE GENOMIC DNA]</scope>
    <source>
        <strain evidence="10 11">IB-3</strain>
    </source>
</reference>
<evidence type="ECO:0000256" key="1">
    <source>
        <dbReference type="ARBA" id="ARBA00023015"/>
    </source>
</evidence>
<organism evidence="10 11">
    <name type="scientific">Nocardioides currus</name>
    <dbReference type="NCBI Taxonomy" id="2133958"/>
    <lineage>
        <taxon>Bacteria</taxon>
        <taxon>Bacillati</taxon>
        <taxon>Actinomycetota</taxon>
        <taxon>Actinomycetes</taxon>
        <taxon>Propionibacteriales</taxon>
        <taxon>Nocardioidaceae</taxon>
        <taxon>Nocardioides</taxon>
    </lineage>
</organism>
<dbReference type="NCBIfam" id="TIGR02937">
    <property type="entry name" value="sigma70-ECF"/>
    <property type="match status" value="1"/>
</dbReference>
<dbReference type="Gene3D" id="1.10.601.10">
    <property type="entry name" value="RNA Polymerase Primary Sigma Factor"/>
    <property type="match status" value="1"/>
</dbReference>
<dbReference type="RefSeq" id="WP_108345921.1">
    <property type="nucleotide sequence ID" value="NZ_PYXZ01000009.1"/>
</dbReference>
<evidence type="ECO:0000259" key="9">
    <source>
        <dbReference type="Pfam" id="PF04545"/>
    </source>
</evidence>
<dbReference type="InterPro" id="IPR014284">
    <property type="entry name" value="RNA_pol_sigma-70_dom"/>
</dbReference>
<dbReference type="InterPro" id="IPR036388">
    <property type="entry name" value="WH-like_DNA-bd_sf"/>
</dbReference>
<dbReference type="GO" id="GO:0016987">
    <property type="term" value="F:sigma factor activity"/>
    <property type="evidence" value="ECO:0007669"/>
    <property type="project" value="UniProtKB-KW"/>
</dbReference>
<dbReference type="SUPFAM" id="SSF88946">
    <property type="entry name" value="Sigma2 domain of RNA polymerase sigma factors"/>
    <property type="match status" value="1"/>
</dbReference>
<accession>A0A2R7YUY3</accession>
<dbReference type="InterPro" id="IPR013324">
    <property type="entry name" value="RNA_pol_sigma_r3/r4-like"/>
</dbReference>
<feature type="domain" description="RNA polymerase sigma-70 region 1.2" evidence="6">
    <location>
        <begin position="31"/>
        <end position="62"/>
    </location>
</feature>
<gene>
    <name evidence="10" type="ORF">C7S10_18485</name>
</gene>
<dbReference type="Pfam" id="PF00140">
    <property type="entry name" value="Sigma70_r1_2"/>
    <property type="match status" value="1"/>
</dbReference>
<evidence type="ECO:0000313" key="11">
    <source>
        <dbReference type="Proteomes" id="UP000244867"/>
    </source>
</evidence>
<keyword evidence="11" id="KW-1185">Reference proteome</keyword>
<dbReference type="Pfam" id="PF04542">
    <property type="entry name" value="Sigma70_r2"/>
    <property type="match status" value="1"/>
</dbReference>
<feature type="region of interest" description="Disordered" evidence="5">
    <location>
        <begin position="1"/>
        <end position="24"/>
    </location>
</feature>
<evidence type="ECO:0000256" key="5">
    <source>
        <dbReference type="SAM" id="MobiDB-lite"/>
    </source>
</evidence>
<evidence type="ECO:0000259" key="6">
    <source>
        <dbReference type="Pfam" id="PF00140"/>
    </source>
</evidence>
<proteinExistence type="predicted"/>
<dbReference type="Proteomes" id="UP000244867">
    <property type="component" value="Unassembled WGS sequence"/>
</dbReference>
<dbReference type="InterPro" id="IPR000943">
    <property type="entry name" value="RNA_pol_sigma70"/>
</dbReference>
<sequence>MTTTQITKNAPARSAAGRGTRGATREIEGRDSVGLYLDEIARTPLLDAATEVELSKTIEAGLLAEKLLEEGRVGRKKGGAPMSANQEELEWLAEEGRKAVDQFISANLRLVVSIARKYGRSQMPMLDLIQEGNTGLIRAVEKFDYSKGYKFSTYATWWVRQAITRGIAQQARVVRLPVHVVEELNQVSGARRTLERQLGRDPEPHEIATELGMDIDRVLDLMSWGRDHVSLDTPVDEDGDTSLGDLMAQETAPGPDLEFLDVEARQRLEDLVAHLDDRAADIIRARYGLTDGRQHKLADIGAKHGISAERVRQLEREALQKLRRIGDPDLATGTAA</sequence>
<feature type="compositionally biased region" description="Low complexity" evidence="5">
    <location>
        <begin position="10"/>
        <end position="22"/>
    </location>
</feature>
<dbReference type="InterPro" id="IPR007630">
    <property type="entry name" value="RNA_pol_sigma70_r4"/>
</dbReference>
<dbReference type="InterPro" id="IPR050239">
    <property type="entry name" value="Sigma-70_RNA_pol_init_factors"/>
</dbReference>
<evidence type="ECO:0000256" key="3">
    <source>
        <dbReference type="ARBA" id="ARBA00023125"/>
    </source>
</evidence>
<dbReference type="PANTHER" id="PTHR30603:SF59">
    <property type="entry name" value="RNA POLYMERASE PRINCIPAL SIGMA FACTOR HRDA"/>
    <property type="match status" value="1"/>
</dbReference>
<dbReference type="Gene3D" id="1.10.10.10">
    <property type="entry name" value="Winged helix-like DNA-binding domain superfamily/Winged helix DNA-binding domain"/>
    <property type="match status" value="2"/>
</dbReference>
<evidence type="ECO:0000256" key="4">
    <source>
        <dbReference type="ARBA" id="ARBA00023163"/>
    </source>
</evidence>
<dbReference type="SUPFAM" id="SSF88659">
    <property type="entry name" value="Sigma3 and sigma4 domains of RNA polymerase sigma factors"/>
    <property type="match status" value="2"/>
</dbReference>
<dbReference type="InterPro" id="IPR007624">
    <property type="entry name" value="RNA_pol_sigma70_r3"/>
</dbReference>
<dbReference type="InterPro" id="IPR007627">
    <property type="entry name" value="RNA_pol_sigma70_r2"/>
</dbReference>
<dbReference type="AlphaFoldDB" id="A0A2R7YUY3"/>
<dbReference type="InterPro" id="IPR009042">
    <property type="entry name" value="RNA_pol_sigma70_r1_2"/>
</dbReference>
<evidence type="ECO:0000259" key="8">
    <source>
        <dbReference type="Pfam" id="PF04542"/>
    </source>
</evidence>
<evidence type="ECO:0000313" key="10">
    <source>
        <dbReference type="EMBL" id="PUA79699.1"/>
    </source>
</evidence>
<feature type="domain" description="RNA polymerase sigma-70 region 2" evidence="8">
    <location>
        <begin position="104"/>
        <end position="172"/>
    </location>
</feature>
<dbReference type="Pfam" id="PF04545">
    <property type="entry name" value="Sigma70_r4"/>
    <property type="match status" value="1"/>
</dbReference>
<feature type="domain" description="RNA polymerase sigma-70 region 3" evidence="7">
    <location>
        <begin position="182"/>
        <end position="256"/>
    </location>
</feature>